<dbReference type="PROSITE" id="PS50103">
    <property type="entry name" value="ZF_C3H1"/>
    <property type="match status" value="1"/>
</dbReference>
<sequence length="74" mass="8087">LFNDLDIDGNLLPSADLDDGELLSADPAGTTVQSVPTGDQILCPWIIGERGCKYEDGCRYSHAESDLGYEERRV</sequence>
<name>A0A813JEF1_POLGL</name>
<dbReference type="Proteomes" id="UP000626109">
    <property type="component" value="Unassembled WGS sequence"/>
</dbReference>
<accession>A0A813JEF1</accession>
<evidence type="ECO:0000313" key="6">
    <source>
        <dbReference type="EMBL" id="CAE8674938.1"/>
    </source>
</evidence>
<protein>
    <recommendedName>
        <fullName evidence="5">C3H1-type domain-containing protein</fullName>
    </recommendedName>
</protein>
<feature type="non-terminal residue" evidence="6">
    <location>
        <position position="1"/>
    </location>
</feature>
<dbReference type="GO" id="GO:0008270">
    <property type="term" value="F:zinc ion binding"/>
    <property type="evidence" value="ECO:0007669"/>
    <property type="project" value="UniProtKB-KW"/>
</dbReference>
<keyword evidence="3 4" id="KW-0862">Zinc</keyword>
<organism evidence="6 7">
    <name type="scientific">Polarella glacialis</name>
    <name type="common">Dinoflagellate</name>
    <dbReference type="NCBI Taxonomy" id="89957"/>
    <lineage>
        <taxon>Eukaryota</taxon>
        <taxon>Sar</taxon>
        <taxon>Alveolata</taxon>
        <taxon>Dinophyceae</taxon>
        <taxon>Suessiales</taxon>
        <taxon>Suessiaceae</taxon>
        <taxon>Polarella</taxon>
    </lineage>
</organism>
<feature type="zinc finger region" description="C3H1-type" evidence="4">
    <location>
        <begin position="37"/>
        <end position="65"/>
    </location>
</feature>
<gene>
    <name evidence="6" type="ORF">PGLA2088_LOCUS19184</name>
</gene>
<evidence type="ECO:0000259" key="5">
    <source>
        <dbReference type="PROSITE" id="PS50103"/>
    </source>
</evidence>
<evidence type="ECO:0000256" key="4">
    <source>
        <dbReference type="PROSITE-ProRule" id="PRU00723"/>
    </source>
</evidence>
<feature type="non-terminal residue" evidence="6">
    <location>
        <position position="74"/>
    </location>
</feature>
<evidence type="ECO:0000256" key="2">
    <source>
        <dbReference type="ARBA" id="ARBA00022771"/>
    </source>
</evidence>
<evidence type="ECO:0000256" key="1">
    <source>
        <dbReference type="ARBA" id="ARBA00022723"/>
    </source>
</evidence>
<dbReference type="InterPro" id="IPR036855">
    <property type="entry name" value="Znf_CCCH_sf"/>
</dbReference>
<keyword evidence="1 4" id="KW-0479">Metal-binding</keyword>
<comment type="caution">
    <text evidence="6">The sequence shown here is derived from an EMBL/GenBank/DDBJ whole genome shotgun (WGS) entry which is preliminary data.</text>
</comment>
<proteinExistence type="predicted"/>
<keyword evidence="2 4" id="KW-0863">Zinc-finger</keyword>
<evidence type="ECO:0000313" key="7">
    <source>
        <dbReference type="Proteomes" id="UP000626109"/>
    </source>
</evidence>
<evidence type="ECO:0000256" key="3">
    <source>
        <dbReference type="ARBA" id="ARBA00022833"/>
    </source>
</evidence>
<dbReference type="InterPro" id="IPR000571">
    <property type="entry name" value="Znf_CCCH"/>
</dbReference>
<reference evidence="6" key="1">
    <citation type="submission" date="2021-02" db="EMBL/GenBank/DDBJ databases">
        <authorList>
            <person name="Dougan E. K."/>
            <person name="Rhodes N."/>
            <person name="Thang M."/>
            <person name="Chan C."/>
        </authorList>
    </citation>
    <scope>NUCLEOTIDE SEQUENCE</scope>
</reference>
<feature type="domain" description="C3H1-type" evidence="5">
    <location>
        <begin position="37"/>
        <end position="65"/>
    </location>
</feature>
<dbReference type="AlphaFoldDB" id="A0A813JEF1"/>
<dbReference type="SUPFAM" id="SSF90229">
    <property type="entry name" value="CCCH zinc finger"/>
    <property type="match status" value="1"/>
</dbReference>
<dbReference type="EMBL" id="CAJNNW010024956">
    <property type="protein sequence ID" value="CAE8674938.1"/>
    <property type="molecule type" value="Genomic_DNA"/>
</dbReference>